<feature type="region of interest" description="Disordered" evidence="1">
    <location>
        <begin position="34"/>
        <end position="74"/>
    </location>
</feature>
<protein>
    <submittedName>
        <fullName evidence="2">Uncharacterized protein</fullName>
    </submittedName>
</protein>
<dbReference type="EMBL" id="AVOT02016679">
    <property type="protein sequence ID" value="MBW0502175.1"/>
    <property type="molecule type" value="Genomic_DNA"/>
</dbReference>
<dbReference type="AlphaFoldDB" id="A0A9Q3DJK1"/>
<name>A0A9Q3DJK1_9BASI</name>
<dbReference type="Proteomes" id="UP000765509">
    <property type="component" value="Unassembled WGS sequence"/>
</dbReference>
<sequence length="74" mass="8639">MEEVTKKKNICHNFSSTDHYANNYPKAKKKVYSIEKVPQQESPTKDSESDSMGDDIREQSDDDQDPREKLLVEY</sequence>
<reference evidence="2" key="1">
    <citation type="submission" date="2021-03" db="EMBL/GenBank/DDBJ databases">
        <title>Draft genome sequence of rust myrtle Austropuccinia psidii MF-1, a brazilian biotype.</title>
        <authorList>
            <person name="Quecine M.C."/>
            <person name="Pachon D.M.R."/>
            <person name="Bonatelli M.L."/>
            <person name="Correr F.H."/>
            <person name="Franceschini L.M."/>
            <person name="Leite T.F."/>
            <person name="Margarido G.R.A."/>
            <person name="Almeida C.A."/>
            <person name="Ferrarezi J.A."/>
            <person name="Labate C.A."/>
        </authorList>
    </citation>
    <scope>NUCLEOTIDE SEQUENCE</scope>
    <source>
        <strain evidence="2">MF-1</strain>
    </source>
</reference>
<evidence type="ECO:0000256" key="1">
    <source>
        <dbReference type="SAM" id="MobiDB-lite"/>
    </source>
</evidence>
<evidence type="ECO:0000313" key="3">
    <source>
        <dbReference type="Proteomes" id="UP000765509"/>
    </source>
</evidence>
<organism evidence="2 3">
    <name type="scientific">Austropuccinia psidii MF-1</name>
    <dbReference type="NCBI Taxonomy" id="1389203"/>
    <lineage>
        <taxon>Eukaryota</taxon>
        <taxon>Fungi</taxon>
        <taxon>Dikarya</taxon>
        <taxon>Basidiomycota</taxon>
        <taxon>Pucciniomycotina</taxon>
        <taxon>Pucciniomycetes</taxon>
        <taxon>Pucciniales</taxon>
        <taxon>Sphaerophragmiaceae</taxon>
        <taxon>Austropuccinia</taxon>
    </lineage>
</organism>
<accession>A0A9Q3DJK1</accession>
<comment type="caution">
    <text evidence="2">The sequence shown here is derived from an EMBL/GenBank/DDBJ whole genome shotgun (WGS) entry which is preliminary data.</text>
</comment>
<keyword evidence="3" id="KW-1185">Reference proteome</keyword>
<proteinExistence type="predicted"/>
<gene>
    <name evidence="2" type="ORF">O181_041890</name>
</gene>
<feature type="compositionally biased region" description="Basic and acidic residues" evidence="1">
    <location>
        <begin position="43"/>
        <end position="59"/>
    </location>
</feature>
<evidence type="ECO:0000313" key="2">
    <source>
        <dbReference type="EMBL" id="MBW0502175.1"/>
    </source>
</evidence>